<evidence type="ECO:0000313" key="2">
    <source>
        <dbReference type="Proteomes" id="UP001153332"/>
    </source>
</evidence>
<organism evidence="1 2">
    <name type="scientific">Lasiodiplodia mahajangana</name>
    <dbReference type="NCBI Taxonomy" id="1108764"/>
    <lineage>
        <taxon>Eukaryota</taxon>
        <taxon>Fungi</taxon>
        <taxon>Dikarya</taxon>
        <taxon>Ascomycota</taxon>
        <taxon>Pezizomycotina</taxon>
        <taxon>Dothideomycetes</taxon>
        <taxon>Dothideomycetes incertae sedis</taxon>
        <taxon>Botryosphaeriales</taxon>
        <taxon>Botryosphaeriaceae</taxon>
        <taxon>Lasiodiplodia</taxon>
    </lineage>
</organism>
<protein>
    <submittedName>
        <fullName evidence="1">Uncharacterized protein</fullName>
    </submittedName>
</protein>
<proteinExistence type="predicted"/>
<keyword evidence="2" id="KW-1185">Reference proteome</keyword>
<sequence>MLWKTLYLLELISVVSAQDPGFDYGAAAQSISSELSSPTFVPYSRPAQKIEEFIAAGDSYTAGTGCNGLKENMAGSAGRGQRSYPMQMAADQDNWDFINGDLTLPRLSFPAYTGDKTAELVSEQLKQGDYKDNNKDLPRGQPFGKPQIAVVTIGGNDAGLSNILNDCVYKVWRAGDCQTSLKKLQDQIDDGSLRDKINYALYQVAHAGRTAGGAVPRESFQVYVLTYITFFNDVDTQCDSICWGYWWWMSNPKLTTTLREQFNSLTTQVNAIVKAVAQDLERMGVIFVEGLEEAYSGHRFCEAEYTDQQMLSYNTWFWSPYAPTQTPSEGPDDPNISTDDMVDPGQSLLDFVFPGQNYTMLQLPGSPPPWEWEGAEKYPTFNDLLTAIANGGDDDVDTNSIPYNLLRSFHPKATAYGEHKTLLFGAIANNRDLVRSENAGANYSQRCKDWYMEDELYLVSTCTDKDGNEKTTVEDMTLCLHYNNGALIPQEYGSFWKDCTRCFFNPGTSPNPSKLWFKQGDDKHLHHRGITVKAKILNANSPSRPGFRHGGTDT</sequence>
<accession>A0ACC2JMV8</accession>
<dbReference type="EMBL" id="JAPUUL010001019">
    <property type="protein sequence ID" value="KAJ8128593.1"/>
    <property type="molecule type" value="Genomic_DNA"/>
</dbReference>
<dbReference type="Proteomes" id="UP001153332">
    <property type="component" value="Unassembled WGS sequence"/>
</dbReference>
<reference evidence="1" key="1">
    <citation type="submission" date="2022-12" db="EMBL/GenBank/DDBJ databases">
        <title>Genome Sequence of Lasiodiplodia mahajangana.</title>
        <authorList>
            <person name="Buettner E."/>
        </authorList>
    </citation>
    <scope>NUCLEOTIDE SEQUENCE</scope>
    <source>
        <strain evidence="1">VT137</strain>
    </source>
</reference>
<comment type="caution">
    <text evidence="1">The sequence shown here is derived from an EMBL/GenBank/DDBJ whole genome shotgun (WGS) entry which is preliminary data.</text>
</comment>
<gene>
    <name evidence="1" type="ORF">O1611_g5044</name>
</gene>
<name>A0ACC2JMV8_9PEZI</name>
<evidence type="ECO:0000313" key="1">
    <source>
        <dbReference type="EMBL" id="KAJ8128593.1"/>
    </source>
</evidence>